<feature type="region of interest" description="Disordered" evidence="1">
    <location>
        <begin position="1"/>
        <end position="22"/>
    </location>
</feature>
<keyword evidence="3" id="KW-1185">Reference proteome</keyword>
<feature type="compositionally biased region" description="Gly residues" evidence="1">
    <location>
        <begin position="375"/>
        <end position="388"/>
    </location>
</feature>
<reference evidence="2 3" key="1">
    <citation type="submission" date="2009-11" db="EMBL/GenBank/DDBJ databases">
        <title>Annotation of Allomyces macrogynus ATCC 38327.</title>
        <authorList>
            <consortium name="The Broad Institute Genome Sequencing Platform"/>
            <person name="Russ C."/>
            <person name="Cuomo C."/>
            <person name="Burger G."/>
            <person name="Gray M.W."/>
            <person name="Holland P.W.H."/>
            <person name="King N."/>
            <person name="Lang F.B.F."/>
            <person name="Roger A.J."/>
            <person name="Ruiz-Trillo I."/>
            <person name="Young S.K."/>
            <person name="Zeng Q."/>
            <person name="Gargeya S."/>
            <person name="Fitzgerald M."/>
            <person name="Haas B."/>
            <person name="Abouelleil A."/>
            <person name="Alvarado L."/>
            <person name="Arachchi H.M."/>
            <person name="Berlin A."/>
            <person name="Chapman S.B."/>
            <person name="Gearin G."/>
            <person name="Goldberg J."/>
            <person name="Griggs A."/>
            <person name="Gujja S."/>
            <person name="Hansen M."/>
            <person name="Heiman D."/>
            <person name="Howarth C."/>
            <person name="Larimer J."/>
            <person name="Lui A."/>
            <person name="MacDonald P.J.P."/>
            <person name="McCowen C."/>
            <person name="Montmayeur A."/>
            <person name="Murphy C."/>
            <person name="Neiman D."/>
            <person name="Pearson M."/>
            <person name="Priest M."/>
            <person name="Roberts A."/>
            <person name="Saif S."/>
            <person name="Shea T."/>
            <person name="Sisk P."/>
            <person name="Stolte C."/>
            <person name="Sykes S."/>
            <person name="Wortman J."/>
            <person name="Nusbaum C."/>
            <person name="Birren B."/>
        </authorList>
    </citation>
    <scope>NUCLEOTIDE SEQUENCE [LARGE SCALE GENOMIC DNA]</scope>
    <source>
        <strain evidence="2 3">ATCC 38327</strain>
    </source>
</reference>
<organism evidence="2 3">
    <name type="scientific">Allomyces macrogynus (strain ATCC 38327)</name>
    <name type="common">Allomyces javanicus var. macrogynus</name>
    <dbReference type="NCBI Taxonomy" id="578462"/>
    <lineage>
        <taxon>Eukaryota</taxon>
        <taxon>Fungi</taxon>
        <taxon>Fungi incertae sedis</taxon>
        <taxon>Blastocladiomycota</taxon>
        <taxon>Blastocladiomycetes</taxon>
        <taxon>Blastocladiales</taxon>
        <taxon>Blastocladiaceae</taxon>
        <taxon>Allomyces</taxon>
    </lineage>
</organism>
<dbReference type="VEuPathDB" id="FungiDB:AMAG_16190"/>
<evidence type="ECO:0000256" key="1">
    <source>
        <dbReference type="SAM" id="MobiDB-lite"/>
    </source>
</evidence>
<dbReference type="OrthoDB" id="5586139at2759"/>
<dbReference type="EMBL" id="GG745373">
    <property type="protein sequence ID" value="KNE71632.1"/>
    <property type="molecule type" value="Genomic_DNA"/>
</dbReference>
<dbReference type="Proteomes" id="UP000054350">
    <property type="component" value="Unassembled WGS sequence"/>
</dbReference>
<gene>
    <name evidence="2" type="ORF">AMAG_16190</name>
</gene>
<name>A0A0L0TA62_ALLM3</name>
<feature type="region of interest" description="Disordered" evidence="1">
    <location>
        <begin position="350"/>
        <end position="400"/>
    </location>
</feature>
<accession>A0A0L0TA62</accession>
<feature type="compositionally biased region" description="Polar residues" evidence="1">
    <location>
        <begin position="1"/>
        <end position="10"/>
    </location>
</feature>
<protein>
    <submittedName>
        <fullName evidence="2">Uncharacterized protein</fullName>
    </submittedName>
</protein>
<evidence type="ECO:0000313" key="2">
    <source>
        <dbReference type="EMBL" id="KNE71632.1"/>
    </source>
</evidence>
<evidence type="ECO:0000313" key="3">
    <source>
        <dbReference type="Proteomes" id="UP000054350"/>
    </source>
</evidence>
<sequence>MLAAPSSSPFNMDAPSAGPRAPHQHPVLDVGAILADPEAALRALVSTCRSHFASLHHGSDAYSAERRLGYMASLASVFLDAYLSDVKAALDDPTAPTDLPALPPALISADHAACAAARAECTAAGVVIPWCGIRTDSAGAAPSLPPALALEASLLLALTGRSDIPARLAITVRCALVAASCALGPSLIRQADHPIWSIPGDASAIPAGTPVTADLLDARRDLYLHDVLAAASGSPFPRRLLPSVAAVTGRSLVVLFGRGTVVCIPAVAIPVAPSSPAAWAPNTLMPTCFKPDPLHVSVIPWYSRASPAMSHTGVLDMLDAQAYVAQCTYPVVAVRAAAVMDAGSVARRMDRVRPRDGEEGEREDGGGDVMMGVNGVPGAGVGAAGGPGADARPAKRTRRL</sequence>
<dbReference type="AlphaFoldDB" id="A0A0L0TA62"/>
<reference evidence="3" key="2">
    <citation type="submission" date="2009-11" db="EMBL/GenBank/DDBJ databases">
        <title>The Genome Sequence of Allomyces macrogynus strain ATCC 38327.</title>
        <authorList>
            <consortium name="The Broad Institute Genome Sequencing Platform"/>
            <person name="Russ C."/>
            <person name="Cuomo C."/>
            <person name="Shea T."/>
            <person name="Young S.K."/>
            <person name="Zeng Q."/>
            <person name="Koehrsen M."/>
            <person name="Haas B."/>
            <person name="Borodovsky M."/>
            <person name="Guigo R."/>
            <person name="Alvarado L."/>
            <person name="Berlin A."/>
            <person name="Borenstein D."/>
            <person name="Chen Z."/>
            <person name="Engels R."/>
            <person name="Freedman E."/>
            <person name="Gellesch M."/>
            <person name="Goldberg J."/>
            <person name="Griggs A."/>
            <person name="Gujja S."/>
            <person name="Heiman D."/>
            <person name="Hepburn T."/>
            <person name="Howarth C."/>
            <person name="Jen D."/>
            <person name="Larson L."/>
            <person name="Lewis B."/>
            <person name="Mehta T."/>
            <person name="Park D."/>
            <person name="Pearson M."/>
            <person name="Roberts A."/>
            <person name="Saif S."/>
            <person name="Shenoy N."/>
            <person name="Sisk P."/>
            <person name="Stolte C."/>
            <person name="Sykes S."/>
            <person name="Walk T."/>
            <person name="White J."/>
            <person name="Yandava C."/>
            <person name="Burger G."/>
            <person name="Gray M.W."/>
            <person name="Holland P.W.H."/>
            <person name="King N."/>
            <person name="Lang F.B.F."/>
            <person name="Roger A.J."/>
            <person name="Ruiz-Trillo I."/>
            <person name="Lander E."/>
            <person name="Nusbaum C."/>
        </authorList>
    </citation>
    <scope>NUCLEOTIDE SEQUENCE [LARGE SCALE GENOMIC DNA]</scope>
    <source>
        <strain evidence="3">ATCC 38327</strain>
    </source>
</reference>
<proteinExistence type="predicted"/>